<keyword evidence="2" id="KW-0812">Transmembrane</keyword>
<feature type="region of interest" description="Disordered" evidence="1">
    <location>
        <begin position="194"/>
        <end position="316"/>
    </location>
</feature>
<feature type="compositionally biased region" description="Low complexity" evidence="1">
    <location>
        <begin position="210"/>
        <end position="221"/>
    </location>
</feature>
<dbReference type="PATRIC" id="fig|1244869.3.peg.3598"/>
<evidence type="ECO:0000256" key="1">
    <source>
        <dbReference type="SAM" id="MobiDB-lite"/>
    </source>
</evidence>
<feature type="compositionally biased region" description="Low complexity" evidence="1">
    <location>
        <begin position="139"/>
        <end position="148"/>
    </location>
</feature>
<reference evidence="3 4" key="1">
    <citation type="journal article" date="2014" name="Genome Announc.">
        <title>Draft Genome Sequence of Magnetospirillum sp. Strain SO-1, a Freshwater Magnetotactic Bacterium Isolated from the Ol'khovka River, Russia.</title>
        <authorList>
            <person name="Grouzdev D.S."/>
            <person name="Dziuba M.V."/>
            <person name="Sukhacheva M.S."/>
            <person name="Mardanov A.V."/>
            <person name="Beletskiy A.V."/>
            <person name="Kuznetsov B.B."/>
            <person name="Skryabin K.G."/>
        </authorList>
    </citation>
    <scope>NUCLEOTIDE SEQUENCE [LARGE SCALE GENOMIC DNA]</scope>
    <source>
        <strain evidence="3 4">SO-1</strain>
    </source>
</reference>
<feature type="region of interest" description="Disordered" evidence="1">
    <location>
        <begin position="139"/>
        <end position="170"/>
    </location>
</feature>
<evidence type="ECO:0000256" key="2">
    <source>
        <dbReference type="SAM" id="Phobius"/>
    </source>
</evidence>
<dbReference type="Proteomes" id="UP000011744">
    <property type="component" value="Unassembled WGS sequence"/>
</dbReference>
<keyword evidence="4" id="KW-1185">Reference proteome</keyword>
<dbReference type="eggNOG" id="COG3302">
    <property type="taxonomic scope" value="Bacteria"/>
</dbReference>
<dbReference type="STRING" id="1244869.H261_17995"/>
<gene>
    <name evidence="3" type="ORF">H261_17995</name>
</gene>
<evidence type="ECO:0000313" key="3">
    <source>
        <dbReference type="EMBL" id="EME68522.1"/>
    </source>
</evidence>
<keyword evidence="2" id="KW-0472">Membrane</keyword>
<evidence type="ECO:0000313" key="4">
    <source>
        <dbReference type="Proteomes" id="UP000011744"/>
    </source>
</evidence>
<dbReference type="EMBL" id="AONQ01000062">
    <property type="protein sequence ID" value="EME68522.1"/>
    <property type="molecule type" value="Genomic_DNA"/>
</dbReference>
<feature type="transmembrane region" description="Helical" evidence="2">
    <location>
        <begin position="49"/>
        <end position="69"/>
    </location>
</feature>
<feature type="transmembrane region" description="Helical" evidence="2">
    <location>
        <begin position="90"/>
        <end position="123"/>
    </location>
</feature>
<feature type="transmembrane region" description="Helical" evidence="2">
    <location>
        <begin position="21"/>
        <end position="43"/>
    </location>
</feature>
<dbReference type="AlphaFoldDB" id="M2ZMK4"/>
<keyword evidence="2" id="KW-1133">Transmembrane helix</keyword>
<accession>M2ZMK4</accession>
<protein>
    <submittedName>
        <fullName evidence="3">Phenylacetyl CoA</fullName>
    </submittedName>
</protein>
<sequence length="316" mass="31423">MGQRPMSRHSPHRQASWDWRAAGNFIGGGAGSGLLVLAFAAGLPPGPAALAGGALIGLGLACVWLEIGKPWRAINVFFHPQTSWMTREGILAMALYAVGGGAVLLNSSGLLGLMALVAAGFVWCQGRILTSARGHPGLAGAADPAAGPGHRRRRGGRAGPAAGRAGRGRDLLAGPGFGGAAGAALSGLARLRRPAEGPRRGHGGRPPAGPAAGAGRTSATGSAGGVRAGRAGGPAGRRRGLGPEIRPGHPHGPDPGLRPAGNAGAGTRDRRSRRAARLGDGAMSETKSSAGALSAPERSGGAKGTGTPARRLRDKQ</sequence>
<comment type="caution">
    <text evidence="3">The sequence shown here is derived from an EMBL/GenBank/DDBJ whole genome shotgun (WGS) entry which is preliminary data.</text>
</comment>
<name>M2ZMK4_9PROT</name>
<feature type="compositionally biased region" description="Gly residues" evidence="1">
    <location>
        <begin position="222"/>
        <end position="235"/>
    </location>
</feature>
<proteinExistence type="predicted"/>
<organism evidence="3 4">
    <name type="scientific">Paramagnetospirillum caucaseum</name>
    <dbReference type="NCBI Taxonomy" id="1244869"/>
    <lineage>
        <taxon>Bacteria</taxon>
        <taxon>Pseudomonadati</taxon>
        <taxon>Pseudomonadota</taxon>
        <taxon>Alphaproteobacteria</taxon>
        <taxon>Rhodospirillales</taxon>
        <taxon>Magnetospirillaceae</taxon>
        <taxon>Paramagnetospirillum</taxon>
    </lineage>
</organism>